<dbReference type="Proteomes" id="UP000821865">
    <property type="component" value="Chromosome 9"/>
</dbReference>
<evidence type="ECO:0000313" key="1">
    <source>
        <dbReference type="EMBL" id="KAH7934228.1"/>
    </source>
</evidence>
<keyword evidence="2" id="KW-1185">Reference proteome</keyword>
<sequence>MTEMASAMAEKFRVRGWLCRAAGVFFIKNLQAADVDEIVVTWKSWYTLYSLACLCTSAAINLEFVTTKMMQLSAKARTFTKALFVVVPLSVSAKVMANIFSAILGSHKMRKFFRNAANHEMQTSFWSQRFRYKSRLSYALRFFMLGAFFMNVVVSAHMTMSTAAFGSNYYVDLLRVTTILGNFFFFFYDMLHSFTLRPCCEVLIAYVRHQHATIRAVLPMEDGAITRSLGMSGVAELQRVKSNLRSIGKLRELLNDIWQYSLAVSSASLLIVGCICVYCTFDSGMPLNQILLTLSYFVYSALDFVDVAHLSDAMASEVRALKDTLAMASMHRSSADELRQVANLYISICPEDMSLSGGNFFTLDLPLLVSRASRGQVAHWIETAWEDIPAAVIMCAFKKYCLVNTLCGTEGNILWEDDSDKESTDLEVNGNVE</sequence>
<protein>
    <submittedName>
        <fullName evidence="1">Uncharacterized protein</fullName>
    </submittedName>
</protein>
<dbReference type="EMBL" id="CM023478">
    <property type="protein sequence ID" value="KAH7934228.1"/>
    <property type="molecule type" value="Genomic_DNA"/>
</dbReference>
<reference evidence="1" key="1">
    <citation type="submission" date="2020-05" db="EMBL/GenBank/DDBJ databases">
        <title>Large-scale comparative analyses of tick genomes elucidate their genetic diversity and vector capacities.</title>
        <authorList>
            <person name="Jia N."/>
            <person name="Wang J."/>
            <person name="Shi W."/>
            <person name="Du L."/>
            <person name="Sun Y."/>
            <person name="Zhan W."/>
            <person name="Jiang J."/>
            <person name="Wang Q."/>
            <person name="Zhang B."/>
            <person name="Ji P."/>
            <person name="Sakyi L.B."/>
            <person name="Cui X."/>
            <person name="Yuan T."/>
            <person name="Jiang B."/>
            <person name="Yang W."/>
            <person name="Lam T.T.-Y."/>
            <person name="Chang Q."/>
            <person name="Ding S."/>
            <person name="Wang X."/>
            <person name="Zhu J."/>
            <person name="Ruan X."/>
            <person name="Zhao L."/>
            <person name="Wei J."/>
            <person name="Que T."/>
            <person name="Du C."/>
            <person name="Cheng J."/>
            <person name="Dai P."/>
            <person name="Han X."/>
            <person name="Huang E."/>
            <person name="Gao Y."/>
            <person name="Liu J."/>
            <person name="Shao H."/>
            <person name="Ye R."/>
            <person name="Li L."/>
            <person name="Wei W."/>
            <person name="Wang X."/>
            <person name="Wang C."/>
            <person name="Yang T."/>
            <person name="Huo Q."/>
            <person name="Li W."/>
            <person name="Guo W."/>
            <person name="Chen H."/>
            <person name="Zhou L."/>
            <person name="Ni X."/>
            <person name="Tian J."/>
            <person name="Zhou Y."/>
            <person name="Sheng Y."/>
            <person name="Liu T."/>
            <person name="Pan Y."/>
            <person name="Xia L."/>
            <person name="Li J."/>
            <person name="Zhao F."/>
            <person name="Cao W."/>
        </authorList>
    </citation>
    <scope>NUCLEOTIDE SEQUENCE</scope>
    <source>
        <strain evidence="1">Dsil-2018</strain>
    </source>
</reference>
<comment type="caution">
    <text evidence="1">The sequence shown here is derived from an EMBL/GenBank/DDBJ whole genome shotgun (WGS) entry which is preliminary data.</text>
</comment>
<name>A0ACB8C5W0_DERSI</name>
<organism evidence="1 2">
    <name type="scientific">Dermacentor silvarum</name>
    <name type="common">Tick</name>
    <dbReference type="NCBI Taxonomy" id="543639"/>
    <lineage>
        <taxon>Eukaryota</taxon>
        <taxon>Metazoa</taxon>
        <taxon>Ecdysozoa</taxon>
        <taxon>Arthropoda</taxon>
        <taxon>Chelicerata</taxon>
        <taxon>Arachnida</taxon>
        <taxon>Acari</taxon>
        <taxon>Parasitiformes</taxon>
        <taxon>Ixodida</taxon>
        <taxon>Ixodoidea</taxon>
        <taxon>Ixodidae</taxon>
        <taxon>Rhipicephalinae</taxon>
        <taxon>Dermacentor</taxon>
    </lineage>
</organism>
<accession>A0ACB8C5W0</accession>
<proteinExistence type="predicted"/>
<evidence type="ECO:0000313" key="2">
    <source>
        <dbReference type="Proteomes" id="UP000821865"/>
    </source>
</evidence>
<gene>
    <name evidence="1" type="ORF">HPB49_023197</name>
</gene>